<gene>
    <name evidence="2" type="ORF">PGLA1383_LOCUS47346</name>
    <name evidence="3" type="ORF">PGLA2088_LOCUS26785</name>
</gene>
<sequence>MAAEDSKQTKDAVEATDSTPGVVDMKVTTKKSVGFYIRSARSFLTGVEDKETGTKKEPVCILNISGLGDAINTAVAAATAVEAEGIGAIMKIETSYPEMTSSGGARGCARIKIVVYHKGDHK</sequence>
<protein>
    <recommendedName>
        <fullName evidence="6">DNA/RNA-binding protein Alba-like domain-containing protein</fullName>
    </recommendedName>
</protein>
<evidence type="ECO:0000313" key="4">
    <source>
        <dbReference type="Proteomes" id="UP000626109"/>
    </source>
</evidence>
<organism evidence="3 4">
    <name type="scientific">Polarella glacialis</name>
    <name type="common">Dinoflagellate</name>
    <dbReference type="NCBI Taxonomy" id="89957"/>
    <lineage>
        <taxon>Eukaryota</taxon>
        <taxon>Sar</taxon>
        <taxon>Alveolata</taxon>
        <taxon>Dinophyceae</taxon>
        <taxon>Suessiales</taxon>
        <taxon>Suessiaceae</taxon>
        <taxon>Polarella</taxon>
    </lineage>
</organism>
<evidence type="ECO:0000313" key="2">
    <source>
        <dbReference type="EMBL" id="CAE8631213.1"/>
    </source>
</evidence>
<dbReference type="EMBL" id="CAJNNW010027186">
    <property type="protein sequence ID" value="CAE8690081.1"/>
    <property type="molecule type" value="Genomic_DNA"/>
</dbReference>
<dbReference type="Gene3D" id="3.30.110.20">
    <property type="entry name" value="Alba-like domain"/>
    <property type="match status" value="1"/>
</dbReference>
<comment type="caution">
    <text evidence="3">The sequence shown here is derived from an EMBL/GenBank/DDBJ whole genome shotgun (WGS) entry which is preliminary data.</text>
</comment>
<dbReference type="AlphaFoldDB" id="A0A813K1E1"/>
<name>A0A813K1E1_POLGL</name>
<dbReference type="SUPFAM" id="SSF82704">
    <property type="entry name" value="AlbA-like"/>
    <property type="match status" value="1"/>
</dbReference>
<dbReference type="EMBL" id="CAJNNV010030064">
    <property type="protein sequence ID" value="CAE8631213.1"/>
    <property type="molecule type" value="Genomic_DNA"/>
</dbReference>
<evidence type="ECO:0000256" key="1">
    <source>
        <dbReference type="ARBA" id="ARBA00022884"/>
    </source>
</evidence>
<evidence type="ECO:0008006" key="6">
    <source>
        <dbReference type="Google" id="ProtNLM"/>
    </source>
</evidence>
<dbReference type="InterPro" id="IPR036882">
    <property type="entry name" value="Alba-like_dom_sf"/>
</dbReference>
<accession>A0A813K1E1</accession>
<dbReference type="GO" id="GO:0003723">
    <property type="term" value="F:RNA binding"/>
    <property type="evidence" value="ECO:0007669"/>
    <property type="project" value="UniProtKB-KW"/>
</dbReference>
<evidence type="ECO:0000313" key="3">
    <source>
        <dbReference type="EMBL" id="CAE8690081.1"/>
    </source>
</evidence>
<evidence type="ECO:0000313" key="5">
    <source>
        <dbReference type="Proteomes" id="UP000654075"/>
    </source>
</evidence>
<keyword evidence="1" id="KW-0694">RNA-binding</keyword>
<dbReference type="Proteomes" id="UP000654075">
    <property type="component" value="Unassembled WGS sequence"/>
</dbReference>
<proteinExistence type="predicted"/>
<reference evidence="3" key="1">
    <citation type="submission" date="2021-02" db="EMBL/GenBank/DDBJ databases">
        <authorList>
            <person name="Dougan E. K."/>
            <person name="Rhodes N."/>
            <person name="Thang M."/>
            <person name="Chan C."/>
        </authorList>
    </citation>
    <scope>NUCLEOTIDE SEQUENCE</scope>
</reference>
<keyword evidence="5" id="KW-1185">Reference proteome</keyword>
<dbReference type="Proteomes" id="UP000626109">
    <property type="component" value="Unassembled WGS sequence"/>
</dbReference>